<protein>
    <submittedName>
        <fullName evidence="2">Uncharacterized protein</fullName>
    </submittedName>
</protein>
<keyword evidence="4" id="KW-1185">Reference proteome</keyword>
<feature type="compositionally biased region" description="Polar residues" evidence="1">
    <location>
        <begin position="335"/>
        <end position="350"/>
    </location>
</feature>
<name>A0A819PNJ7_9BILA</name>
<evidence type="ECO:0000313" key="2">
    <source>
        <dbReference type="EMBL" id="CAF4016079.1"/>
    </source>
</evidence>
<organism evidence="2 4">
    <name type="scientific">Rotaria magnacalcarata</name>
    <dbReference type="NCBI Taxonomy" id="392030"/>
    <lineage>
        <taxon>Eukaryota</taxon>
        <taxon>Metazoa</taxon>
        <taxon>Spiralia</taxon>
        <taxon>Gnathifera</taxon>
        <taxon>Rotifera</taxon>
        <taxon>Eurotatoria</taxon>
        <taxon>Bdelloidea</taxon>
        <taxon>Philodinida</taxon>
        <taxon>Philodinidae</taxon>
        <taxon>Rotaria</taxon>
    </lineage>
</organism>
<dbReference type="EMBL" id="CAJOBG010002586">
    <property type="protein sequence ID" value="CAF4016079.1"/>
    <property type="molecule type" value="Genomic_DNA"/>
</dbReference>
<proteinExistence type="predicted"/>
<accession>A0A819PNJ7</accession>
<evidence type="ECO:0000313" key="4">
    <source>
        <dbReference type="Proteomes" id="UP000663866"/>
    </source>
</evidence>
<dbReference type="Proteomes" id="UP000663842">
    <property type="component" value="Unassembled WGS sequence"/>
</dbReference>
<sequence length="350" mass="40535">MGDTINRAFDSIKSFHGTSQDNSCDWCDRAEIISDAFYANDADRLSHKLCREYDPQMSAIDKTIKLVGGLREELKEKLLPLNVHTPEQFMTQSKNLESSEKVMTHHRKRIGSMPLPEPTYRFELNDYSMVVASQPREQFNPTYYQQPYQTHSEKFNYSLNRRVKNHQQQTRNYRSTADVLKDFSGYGNSLLVFKDVKMLMKIDLTAAVRRQILKLLEKKPTTPYPTLVCIDNMIHVYVDFNPILSKNSPDYAIALLIAMYTSFELTFDKKSRTIRKEHRYSFNNTYRQFQTQTQIHMNSSQDSLNKQDSSTITQKPEPKPSNNNSNSDILVATSECRNNSENTTSVSLNS</sequence>
<comment type="caution">
    <text evidence="2">The sequence shown here is derived from an EMBL/GenBank/DDBJ whole genome shotgun (WGS) entry which is preliminary data.</text>
</comment>
<dbReference type="EMBL" id="CAJOBF010004145">
    <property type="protein sequence ID" value="CAF4125840.1"/>
    <property type="molecule type" value="Genomic_DNA"/>
</dbReference>
<dbReference type="AlphaFoldDB" id="A0A819PNJ7"/>
<dbReference type="Proteomes" id="UP000663866">
    <property type="component" value="Unassembled WGS sequence"/>
</dbReference>
<evidence type="ECO:0000256" key="1">
    <source>
        <dbReference type="SAM" id="MobiDB-lite"/>
    </source>
</evidence>
<feature type="region of interest" description="Disordered" evidence="1">
    <location>
        <begin position="296"/>
        <end position="350"/>
    </location>
</feature>
<evidence type="ECO:0000313" key="3">
    <source>
        <dbReference type="EMBL" id="CAF4125840.1"/>
    </source>
</evidence>
<reference evidence="2" key="1">
    <citation type="submission" date="2021-02" db="EMBL/GenBank/DDBJ databases">
        <authorList>
            <person name="Nowell W R."/>
        </authorList>
    </citation>
    <scope>NUCLEOTIDE SEQUENCE</scope>
</reference>
<gene>
    <name evidence="2" type="ORF">OVN521_LOCUS15910</name>
    <name evidence="3" type="ORF">UXM345_LOCUS23685</name>
</gene>
<feature type="compositionally biased region" description="Polar residues" evidence="1">
    <location>
        <begin position="296"/>
        <end position="314"/>
    </location>
</feature>